<dbReference type="Proteomes" id="UP001301731">
    <property type="component" value="Chromosome"/>
</dbReference>
<keyword evidence="2" id="KW-0472">Membrane</keyword>
<accession>A0ABZ0LWG5</accession>
<feature type="transmembrane region" description="Helical" evidence="2">
    <location>
        <begin position="21"/>
        <end position="42"/>
    </location>
</feature>
<evidence type="ECO:0000256" key="2">
    <source>
        <dbReference type="SAM" id="Phobius"/>
    </source>
</evidence>
<dbReference type="EMBL" id="CP137573">
    <property type="protein sequence ID" value="WOX23829.1"/>
    <property type="molecule type" value="Genomic_DNA"/>
</dbReference>
<sequence>MVCPECAAAGSSSRRRPAKGAALLAAGVVAMTLVAVTVVVLGRGDGAQPAAVAAGRPGAGPGDGPVRAIPTRITPTEFPTEEETEPESSGPSTSRTPTPTRLPTPSARPSASRPPTYESWAGPGCAGGGEYREYGRYADGLDGWYTVTRGGYRGGGCDGRFTALPMSGSATEDHDNAATWTWHVGAPSTRCALAVHVPSPPRPQDAAGDPSVYQVLADGVPYATFSVDQTAHHGRLLTTAAYPLRGDTFTVRLVDRGRDWGSAEWEGAHHGAGQMRLTCR</sequence>
<keyword evidence="4" id="KW-1185">Reference proteome</keyword>
<evidence type="ECO:0000256" key="1">
    <source>
        <dbReference type="SAM" id="MobiDB-lite"/>
    </source>
</evidence>
<reference evidence="3 4" key="1">
    <citation type="submission" date="2023-10" db="EMBL/GenBank/DDBJ databases">
        <title>The genome sequence of Streptomyces sp. HUAS YS2.</title>
        <authorList>
            <person name="Mo P."/>
        </authorList>
    </citation>
    <scope>NUCLEOTIDE SEQUENCE [LARGE SCALE GENOMIC DNA]</scope>
    <source>
        <strain evidence="3 4">HUAS YS2</strain>
    </source>
</reference>
<organism evidence="3 4">
    <name type="scientific">Streptomyces solicathayae</name>
    <dbReference type="NCBI Taxonomy" id="3081768"/>
    <lineage>
        <taxon>Bacteria</taxon>
        <taxon>Bacillati</taxon>
        <taxon>Actinomycetota</taxon>
        <taxon>Actinomycetes</taxon>
        <taxon>Kitasatosporales</taxon>
        <taxon>Streptomycetaceae</taxon>
        <taxon>Streptomyces</taxon>
    </lineage>
</organism>
<gene>
    <name evidence="3" type="ORF">R2D22_21550</name>
</gene>
<dbReference type="RefSeq" id="WP_318106123.1">
    <property type="nucleotide sequence ID" value="NZ_CP137573.1"/>
</dbReference>
<feature type="compositionally biased region" description="Low complexity" evidence="1">
    <location>
        <begin position="64"/>
        <end position="78"/>
    </location>
</feature>
<proteinExistence type="predicted"/>
<protein>
    <submittedName>
        <fullName evidence="3">Adhesin</fullName>
    </submittedName>
</protein>
<feature type="region of interest" description="Disordered" evidence="1">
    <location>
        <begin position="48"/>
        <end position="124"/>
    </location>
</feature>
<keyword evidence="2" id="KW-1133">Transmembrane helix</keyword>
<keyword evidence="2" id="KW-0812">Transmembrane</keyword>
<evidence type="ECO:0000313" key="3">
    <source>
        <dbReference type="EMBL" id="WOX23829.1"/>
    </source>
</evidence>
<evidence type="ECO:0000313" key="4">
    <source>
        <dbReference type="Proteomes" id="UP001301731"/>
    </source>
</evidence>
<name>A0ABZ0LWG5_9ACTN</name>
<feature type="compositionally biased region" description="Low complexity" evidence="1">
    <location>
        <begin position="87"/>
        <end position="116"/>
    </location>
</feature>